<dbReference type="PANTHER" id="PTHR45663:SF11">
    <property type="entry name" value="GEO12009P1"/>
    <property type="match status" value="1"/>
</dbReference>
<organism evidence="2 3">
    <name type="scientific">Neorhodopirellula pilleata</name>
    <dbReference type="NCBI Taxonomy" id="2714738"/>
    <lineage>
        <taxon>Bacteria</taxon>
        <taxon>Pseudomonadati</taxon>
        <taxon>Planctomycetota</taxon>
        <taxon>Planctomycetia</taxon>
        <taxon>Pirellulales</taxon>
        <taxon>Pirellulaceae</taxon>
        <taxon>Neorhodopirellula</taxon>
    </lineage>
</organism>
<proteinExistence type="predicted"/>
<evidence type="ECO:0000259" key="1">
    <source>
        <dbReference type="Pfam" id="PF00085"/>
    </source>
</evidence>
<dbReference type="SUPFAM" id="SSF52833">
    <property type="entry name" value="Thioredoxin-like"/>
    <property type="match status" value="1"/>
</dbReference>
<comment type="caution">
    <text evidence="2">The sequence shown here is derived from an EMBL/GenBank/DDBJ whole genome shotgun (WGS) entry which is preliminary data.</text>
</comment>
<accession>A0A5C5ZHU5</accession>
<reference evidence="2 3" key="1">
    <citation type="submission" date="2019-02" db="EMBL/GenBank/DDBJ databases">
        <title>Deep-cultivation of Planctomycetes and their phenomic and genomic characterization uncovers novel biology.</title>
        <authorList>
            <person name="Wiegand S."/>
            <person name="Jogler M."/>
            <person name="Boedeker C."/>
            <person name="Pinto D."/>
            <person name="Vollmers J."/>
            <person name="Rivas-Marin E."/>
            <person name="Kohn T."/>
            <person name="Peeters S.H."/>
            <person name="Heuer A."/>
            <person name="Rast P."/>
            <person name="Oberbeckmann S."/>
            <person name="Bunk B."/>
            <person name="Jeske O."/>
            <person name="Meyerdierks A."/>
            <person name="Storesund J.E."/>
            <person name="Kallscheuer N."/>
            <person name="Luecker S."/>
            <person name="Lage O.M."/>
            <person name="Pohl T."/>
            <person name="Merkel B.J."/>
            <person name="Hornburger P."/>
            <person name="Mueller R.-W."/>
            <person name="Bruemmer F."/>
            <person name="Labrenz M."/>
            <person name="Spormann A.M."/>
            <person name="Op Den Camp H."/>
            <person name="Overmann J."/>
            <person name="Amann R."/>
            <person name="Jetten M.S.M."/>
            <person name="Mascher T."/>
            <person name="Medema M.H."/>
            <person name="Devos D.P."/>
            <person name="Kaster A.-K."/>
            <person name="Ovreas L."/>
            <person name="Rohde M."/>
            <person name="Galperin M.Y."/>
            <person name="Jogler C."/>
        </authorList>
    </citation>
    <scope>NUCLEOTIDE SEQUENCE [LARGE SCALE GENOMIC DNA]</scope>
    <source>
        <strain evidence="2 3">Pla100</strain>
    </source>
</reference>
<sequence length="92" mass="10013">MQRTLEITDANFEAVVVSSPLPTVVEFYAAWCGPSQATQPETVHHASQNHDCRIGRLDVDKNPLCVKRLGISSIPAVRFFSGADSTGELNTL</sequence>
<evidence type="ECO:0000313" key="2">
    <source>
        <dbReference type="EMBL" id="TWT86123.1"/>
    </source>
</evidence>
<dbReference type="GO" id="GO:0005737">
    <property type="term" value="C:cytoplasm"/>
    <property type="evidence" value="ECO:0007669"/>
    <property type="project" value="TreeGrafter"/>
</dbReference>
<name>A0A5C5ZHU5_9BACT</name>
<dbReference type="RefSeq" id="WP_146582823.1">
    <property type="nucleotide sequence ID" value="NZ_SJPM01000040.1"/>
</dbReference>
<dbReference type="Gene3D" id="3.40.30.10">
    <property type="entry name" value="Glutaredoxin"/>
    <property type="match status" value="1"/>
</dbReference>
<dbReference type="CDD" id="cd02947">
    <property type="entry name" value="TRX_family"/>
    <property type="match status" value="1"/>
</dbReference>
<dbReference type="OrthoDB" id="9790390at2"/>
<dbReference type="GO" id="GO:0015035">
    <property type="term" value="F:protein-disulfide reductase activity"/>
    <property type="evidence" value="ECO:0007669"/>
    <property type="project" value="TreeGrafter"/>
</dbReference>
<dbReference type="InterPro" id="IPR013766">
    <property type="entry name" value="Thioredoxin_domain"/>
</dbReference>
<dbReference type="AlphaFoldDB" id="A0A5C5ZHU5"/>
<dbReference type="Proteomes" id="UP000316213">
    <property type="component" value="Unassembled WGS sequence"/>
</dbReference>
<feature type="domain" description="Thioredoxin" evidence="1">
    <location>
        <begin position="4"/>
        <end position="86"/>
    </location>
</feature>
<dbReference type="EMBL" id="SJPM01000040">
    <property type="protein sequence ID" value="TWT86123.1"/>
    <property type="molecule type" value="Genomic_DNA"/>
</dbReference>
<dbReference type="PANTHER" id="PTHR45663">
    <property type="entry name" value="GEO12009P1"/>
    <property type="match status" value="1"/>
</dbReference>
<gene>
    <name evidence="2" type="primary">trxA_6</name>
    <name evidence="2" type="ORF">Pla100_61680</name>
</gene>
<dbReference type="Pfam" id="PF00085">
    <property type="entry name" value="Thioredoxin"/>
    <property type="match status" value="1"/>
</dbReference>
<protein>
    <submittedName>
        <fullName evidence="2">Thioredoxin</fullName>
    </submittedName>
</protein>
<keyword evidence="3" id="KW-1185">Reference proteome</keyword>
<dbReference type="InterPro" id="IPR036249">
    <property type="entry name" value="Thioredoxin-like_sf"/>
</dbReference>
<evidence type="ECO:0000313" key="3">
    <source>
        <dbReference type="Proteomes" id="UP000316213"/>
    </source>
</evidence>